<dbReference type="EMBL" id="PVSN01000049">
    <property type="protein sequence ID" value="TGE71937.1"/>
    <property type="molecule type" value="Genomic_DNA"/>
</dbReference>
<dbReference type="Proteomes" id="UP000297646">
    <property type="component" value="Unassembled WGS sequence"/>
</dbReference>
<accession>A0A4Z0RZF3</accession>
<dbReference type="Pfam" id="PF01391">
    <property type="entry name" value="Collagen"/>
    <property type="match status" value="1"/>
</dbReference>
<gene>
    <name evidence="1" type="ORF">C6P11_07340</name>
</gene>
<dbReference type="AlphaFoldDB" id="A0A4Z0RZF3"/>
<sequence length="110" mass="10934">MTVWFKSSVVNPAGYVGVSGQVGPLGFAGSIGSPGVPGSAGYVGLDGSLGSTGSPGVKIGSLGVRGSSGVITKTVRFKCTSNFCSVASSRSNWNAFSGKSFETNVYPCAS</sequence>
<evidence type="ECO:0000313" key="2">
    <source>
        <dbReference type="Proteomes" id="UP000297646"/>
    </source>
</evidence>
<protein>
    <recommendedName>
        <fullName evidence="3">Collagen-like protein</fullName>
    </recommendedName>
</protein>
<name>A0A4Z0RZF3_WEICO</name>
<evidence type="ECO:0000313" key="1">
    <source>
        <dbReference type="EMBL" id="TGE71937.1"/>
    </source>
</evidence>
<organism evidence="1 2">
    <name type="scientific">Weissella confusa</name>
    <name type="common">Lactobacillus confusus</name>
    <dbReference type="NCBI Taxonomy" id="1583"/>
    <lineage>
        <taxon>Bacteria</taxon>
        <taxon>Bacillati</taxon>
        <taxon>Bacillota</taxon>
        <taxon>Bacilli</taxon>
        <taxon>Lactobacillales</taxon>
        <taxon>Lactobacillaceae</taxon>
        <taxon>Weissella</taxon>
    </lineage>
</organism>
<reference evidence="1 2" key="1">
    <citation type="submission" date="2018-03" db="EMBL/GenBank/DDBJ databases">
        <title>Genome sequencing of Weissella confusa isolates.</title>
        <authorList>
            <person name="Kajala I."/>
            <person name="Baruah R."/>
            <person name="Bergsveinson J."/>
            <person name="Juvonen R."/>
            <person name="Ziola B."/>
        </authorList>
    </citation>
    <scope>NUCLEOTIDE SEQUENCE [LARGE SCALE GENOMIC DNA]</scope>
    <source>
        <strain evidence="1 2">VTT E-062653</strain>
    </source>
</reference>
<comment type="caution">
    <text evidence="1">The sequence shown here is derived from an EMBL/GenBank/DDBJ whole genome shotgun (WGS) entry which is preliminary data.</text>
</comment>
<evidence type="ECO:0008006" key="3">
    <source>
        <dbReference type="Google" id="ProtNLM"/>
    </source>
</evidence>
<proteinExistence type="predicted"/>
<dbReference type="InterPro" id="IPR008160">
    <property type="entry name" value="Collagen"/>
</dbReference>